<name>A0AAD4ZF28_PRUDU</name>
<accession>A0AAD4ZF28</accession>
<reference evidence="1 2" key="1">
    <citation type="journal article" date="2022" name="G3 (Bethesda)">
        <title>Whole-genome sequence and methylome profiling of the almond [Prunus dulcis (Mill.) D.A. Webb] cultivar 'Nonpareil'.</title>
        <authorList>
            <person name="D'Amico-Willman K.M."/>
            <person name="Ouma W.Z."/>
            <person name="Meulia T."/>
            <person name="Sideli G.M."/>
            <person name="Gradziel T.M."/>
            <person name="Fresnedo-Ramirez J."/>
        </authorList>
    </citation>
    <scope>NUCLEOTIDE SEQUENCE [LARGE SCALE GENOMIC DNA]</scope>
    <source>
        <strain evidence="1">Clone GOH B32 T37-40</strain>
    </source>
</reference>
<proteinExistence type="predicted"/>
<organism evidence="1 2">
    <name type="scientific">Prunus dulcis</name>
    <name type="common">Almond</name>
    <name type="synonym">Amygdalus dulcis</name>
    <dbReference type="NCBI Taxonomy" id="3755"/>
    <lineage>
        <taxon>Eukaryota</taxon>
        <taxon>Viridiplantae</taxon>
        <taxon>Streptophyta</taxon>
        <taxon>Embryophyta</taxon>
        <taxon>Tracheophyta</taxon>
        <taxon>Spermatophyta</taxon>
        <taxon>Magnoliopsida</taxon>
        <taxon>eudicotyledons</taxon>
        <taxon>Gunneridae</taxon>
        <taxon>Pentapetalae</taxon>
        <taxon>rosids</taxon>
        <taxon>fabids</taxon>
        <taxon>Rosales</taxon>
        <taxon>Rosaceae</taxon>
        <taxon>Amygdaloideae</taxon>
        <taxon>Amygdaleae</taxon>
        <taxon>Prunus</taxon>
    </lineage>
</organism>
<dbReference type="EMBL" id="JAJFAZ020000002">
    <property type="protein sequence ID" value="KAI5343570.1"/>
    <property type="molecule type" value="Genomic_DNA"/>
</dbReference>
<protein>
    <submittedName>
        <fullName evidence="1">Uncharacterized protein</fullName>
    </submittedName>
</protein>
<keyword evidence="2" id="KW-1185">Reference proteome</keyword>
<sequence length="98" mass="10936">MSLRVWSLRSFCLKVVEAHNNIDKKYFSLSEMPYSKHPNSSLVGISASFSCSELSSNRDSCSALWRHFSISSAAALHLLPAPPLYFLILNLRCSALKS</sequence>
<comment type="caution">
    <text evidence="1">The sequence shown here is derived from an EMBL/GenBank/DDBJ whole genome shotgun (WGS) entry which is preliminary data.</text>
</comment>
<dbReference type="Proteomes" id="UP001054821">
    <property type="component" value="Chromosome 2"/>
</dbReference>
<dbReference type="AlphaFoldDB" id="A0AAD4ZF28"/>
<gene>
    <name evidence="1" type="ORF">L3X38_011446</name>
</gene>
<evidence type="ECO:0000313" key="2">
    <source>
        <dbReference type="Proteomes" id="UP001054821"/>
    </source>
</evidence>
<evidence type="ECO:0000313" key="1">
    <source>
        <dbReference type="EMBL" id="KAI5343570.1"/>
    </source>
</evidence>